<proteinExistence type="predicted"/>
<dbReference type="RefSeq" id="WP_386722205.1">
    <property type="nucleotide sequence ID" value="NZ_JBHRSZ010000006.1"/>
</dbReference>
<keyword evidence="2" id="KW-1185">Reference proteome</keyword>
<comment type="caution">
    <text evidence="1">The sequence shown here is derived from an EMBL/GenBank/DDBJ whole genome shotgun (WGS) entry which is preliminary data.</text>
</comment>
<reference evidence="2" key="1">
    <citation type="journal article" date="2019" name="Int. J. Syst. Evol. Microbiol.">
        <title>The Global Catalogue of Microorganisms (GCM) 10K type strain sequencing project: providing services to taxonomists for standard genome sequencing and annotation.</title>
        <authorList>
            <consortium name="The Broad Institute Genomics Platform"/>
            <consortium name="The Broad Institute Genome Sequencing Center for Infectious Disease"/>
            <person name="Wu L."/>
            <person name="Ma J."/>
        </authorList>
    </citation>
    <scope>NUCLEOTIDE SEQUENCE [LARGE SCALE GENOMIC DNA]</scope>
    <source>
        <strain evidence="2">KCTC 52438</strain>
    </source>
</reference>
<sequence length="140" mass="15577">MIRLLTVLLVVVISGCSNDFDKTCEFFTELSGHPDIEQMSSNDKHLFIIEKMDSLNDGDAKAAWQAIAYAVPEEKYSLFQQVAIESGAGDDWNCPQMESLAPLIKPETYSQNDRDSLDAIGVTREKDADFEAKKSTLPVL</sequence>
<gene>
    <name evidence="1" type="ORF">ACFOEK_14675</name>
</gene>
<dbReference type="EMBL" id="JBHRSZ010000006">
    <property type="protein sequence ID" value="MFC3152277.1"/>
    <property type="molecule type" value="Genomic_DNA"/>
</dbReference>
<dbReference type="PROSITE" id="PS51257">
    <property type="entry name" value="PROKAR_LIPOPROTEIN"/>
    <property type="match status" value="1"/>
</dbReference>
<protein>
    <submittedName>
        <fullName evidence="1">Uncharacterized protein</fullName>
    </submittedName>
</protein>
<organism evidence="1 2">
    <name type="scientific">Litoribrevibacter euphylliae</name>
    <dbReference type="NCBI Taxonomy" id="1834034"/>
    <lineage>
        <taxon>Bacteria</taxon>
        <taxon>Pseudomonadati</taxon>
        <taxon>Pseudomonadota</taxon>
        <taxon>Gammaproteobacteria</taxon>
        <taxon>Oceanospirillales</taxon>
        <taxon>Oceanospirillaceae</taxon>
        <taxon>Litoribrevibacter</taxon>
    </lineage>
</organism>
<evidence type="ECO:0000313" key="1">
    <source>
        <dbReference type="EMBL" id="MFC3152277.1"/>
    </source>
</evidence>
<evidence type="ECO:0000313" key="2">
    <source>
        <dbReference type="Proteomes" id="UP001595476"/>
    </source>
</evidence>
<name>A0ABV7HLQ2_9GAMM</name>
<dbReference type="Proteomes" id="UP001595476">
    <property type="component" value="Unassembled WGS sequence"/>
</dbReference>
<accession>A0ABV7HLQ2</accession>